<dbReference type="AlphaFoldDB" id="A0ABD6QR62"/>
<accession>A0ABD6QR62</accession>
<proteinExistence type="predicted"/>
<dbReference type="EMBL" id="MBER01000024">
    <property type="protein sequence ID" value="OMC50425.1"/>
    <property type="molecule type" value="Genomic_DNA"/>
</dbReference>
<gene>
    <name evidence="1" type="ORF">A5742_01565</name>
</gene>
<sequence>MMGILLFVSLQKGWLVLGIHHREILEAKDRELEARDRELAASRSRSEKDGETISTLSQAMVKQDAIGEATTHLLGSVRELVQGSGGR</sequence>
<protein>
    <submittedName>
        <fullName evidence="1">Uncharacterized protein</fullName>
    </submittedName>
</protein>
<evidence type="ECO:0000313" key="1">
    <source>
        <dbReference type="EMBL" id="OMC50425.1"/>
    </source>
</evidence>
<comment type="caution">
    <text evidence="1">The sequence shown here is derived from an EMBL/GenBank/DDBJ whole genome shotgun (WGS) entry which is preliminary data.</text>
</comment>
<name>A0ABD6QR62_MYCFO</name>
<organism evidence="1 2">
    <name type="scientific">Mycolicibacterium fortuitum</name>
    <name type="common">Mycobacterium fortuitum</name>
    <dbReference type="NCBI Taxonomy" id="1766"/>
    <lineage>
        <taxon>Bacteria</taxon>
        <taxon>Bacillati</taxon>
        <taxon>Actinomycetota</taxon>
        <taxon>Actinomycetes</taxon>
        <taxon>Mycobacteriales</taxon>
        <taxon>Mycobacteriaceae</taxon>
        <taxon>Mycolicibacterium</taxon>
    </lineage>
</organism>
<reference evidence="1 2" key="1">
    <citation type="submission" date="2016-07" db="EMBL/GenBank/DDBJ databases">
        <authorList>
            <person name="Sutton G."/>
            <person name="Brinkac L."/>
            <person name="Sanka R."/>
            <person name="Adams M."/>
            <person name="Lau E."/>
            <person name="Kumar A."/>
            <person name="Macaden R."/>
        </authorList>
    </citation>
    <scope>NUCLEOTIDE SEQUENCE [LARGE SCALE GENOMIC DNA]</scope>
    <source>
        <strain evidence="1 2">GA-0871</strain>
    </source>
</reference>
<dbReference type="RefSeq" id="WP_076203506.1">
    <property type="nucleotide sequence ID" value="NZ_MBER01000024.1"/>
</dbReference>
<dbReference type="Proteomes" id="UP000187001">
    <property type="component" value="Unassembled WGS sequence"/>
</dbReference>
<evidence type="ECO:0000313" key="2">
    <source>
        <dbReference type="Proteomes" id="UP000187001"/>
    </source>
</evidence>